<dbReference type="AlphaFoldDB" id="A0A430M5I3"/>
<gene>
    <name evidence="1" type="ORF">BHE90_002293</name>
</gene>
<protein>
    <recommendedName>
        <fullName evidence="3">Ankyrin repeat domain-containing protein</fullName>
    </recommendedName>
</protein>
<dbReference type="SUPFAM" id="SSF48403">
    <property type="entry name" value="Ankyrin repeat"/>
    <property type="match status" value="1"/>
</dbReference>
<accession>A0A430M5I3</accession>
<dbReference type="InterPro" id="IPR036770">
    <property type="entry name" value="Ankyrin_rpt-contain_sf"/>
</dbReference>
<reference evidence="1 2" key="1">
    <citation type="submission" date="2017-06" db="EMBL/GenBank/DDBJ databases">
        <title>Comparative genomic analysis of Ambrosia Fusariam Clade fungi.</title>
        <authorList>
            <person name="Stajich J.E."/>
            <person name="Carrillo J."/>
            <person name="Kijimoto T."/>
            <person name="Eskalen A."/>
            <person name="O'Donnell K."/>
            <person name="Kasson M."/>
        </authorList>
    </citation>
    <scope>NUCLEOTIDE SEQUENCE [LARGE SCALE GENOMIC DNA]</scope>
    <source>
        <strain evidence="1 2">UCR1854</strain>
    </source>
</reference>
<dbReference type="Proteomes" id="UP000287124">
    <property type="component" value="Unassembled WGS sequence"/>
</dbReference>
<evidence type="ECO:0000313" key="1">
    <source>
        <dbReference type="EMBL" id="RTE83260.1"/>
    </source>
</evidence>
<dbReference type="Gene3D" id="1.25.40.20">
    <property type="entry name" value="Ankyrin repeat-containing domain"/>
    <property type="match status" value="1"/>
</dbReference>
<keyword evidence="2" id="KW-1185">Reference proteome</keyword>
<sequence length="269" mass="29915">MRRFLPYLKKNKTFHTYVGKRLLKFIITSGSFPMAELVLDEHFMTSAEAVQCAAKAANIALLRWQLANGASYFSANGEFVSADSEEVFNIWRDTLVSSENGEGAFNWYSIKGARNHAQATRLASFWTEQHTLHSFSKDILGQALLWTAQVNYSLVLAAALIECGADVNYRGRRNAETALNALHWVAKKTTRDAAHLAEFLLLSGADPNVQVYITSGRRKGEKVTPSMEPGAKGISKWLGKSWDELVDWAAEARRQQEGVGVSSVTRPED</sequence>
<name>A0A430M5I3_9HYPO</name>
<evidence type="ECO:0008006" key="3">
    <source>
        <dbReference type="Google" id="ProtNLM"/>
    </source>
</evidence>
<proteinExistence type="predicted"/>
<evidence type="ECO:0000313" key="2">
    <source>
        <dbReference type="Proteomes" id="UP000287124"/>
    </source>
</evidence>
<comment type="caution">
    <text evidence="1">The sequence shown here is derived from an EMBL/GenBank/DDBJ whole genome shotgun (WGS) entry which is preliminary data.</text>
</comment>
<organism evidence="1 2">
    <name type="scientific">Fusarium euwallaceae</name>
    <dbReference type="NCBI Taxonomy" id="1147111"/>
    <lineage>
        <taxon>Eukaryota</taxon>
        <taxon>Fungi</taxon>
        <taxon>Dikarya</taxon>
        <taxon>Ascomycota</taxon>
        <taxon>Pezizomycotina</taxon>
        <taxon>Sordariomycetes</taxon>
        <taxon>Hypocreomycetidae</taxon>
        <taxon>Hypocreales</taxon>
        <taxon>Nectriaceae</taxon>
        <taxon>Fusarium</taxon>
        <taxon>Fusarium solani species complex</taxon>
    </lineage>
</organism>
<dbReference type="EMBL" id="MIKF01000018">
    <property type="protein sequence ID" value="RTE83260.1"/>
    <property type="molecule type" value="Genomic_DNA"/>
</dbReference>